<accession>A0ABV3RV94</accession>
<evidence type="ECO:0000256" key="5">
    <source>
        <dbReference type="ARBA" id="ARBA00023315"/>
    </source>
</evidence>
<dbReference type="Pfam" id="PF01553">
    <property type="entry name" value="Acyltransferase"/>
    <property type="match status" value="1"/>
</dbReference>
<dbReference type="PANTHER" id="PTHR10434">
    <property type="entry name" value="1-ACYL-SN-GLYCEROL-3-PHOSPHATE ACYLTRANSFERASE"/>
    <property type="match status" value="1"/>
</dbReference>
<dbReference type="RefSeq" id="WP_367880175.1">
    <property type="nucleotide sequence ID" value="NZ_JBFNXX010000069.1"/>
</dbReference>
<evidence type="ECO:0000313" key="8">
    <source>
        <dbReference type="Proteomes" id="UP001556098"/>
    </source>
</evidence>
<evidence type="ECO:0000256" key="1">
    <source>
        <dbReference type="ARBA" id="ARBA00005189"/>
    </source>
</evidence>
<keyword evidence="2" id="KW-0444">Lipid biosynthesis</keyword>
<dbReference type="PANTHER" id="PTHR10434:SF64">
    <property type="entry name" value="1-ACYL-SN-GLYCEROL-3-PHOSPHATE ACYLTRANSFERASE-RELATED"/>
    <property type="match status" value="1"/>
</dbReference>
<comment type="pathway">
    <text evidence="1">Lipid metabolism.</text>
</comment>
<sequence>MANSIKALGHMTHALRSIEENWRGGKASLRFLTGAPLAMSRIARGAHVGRQARAPLERLFVTYLEDCRFEITVEGDIPAAGTGCILSHNETSFADLAAYFVAIWPHVDRLAGADVYRHIPFARKACEKLDIELVSRGNRRSTDPLVDRMVAAAKDGKRVGWGGEGKLSGRDGIGRFKVGGSIIAIRAKAPIIPVVIQGGHHAMRLGTVRARPGKIRVRFCKPVSTETYDEADARELADKLQRIVSENYAALSDRQVDLI</sequence>
<keyword evidence="5 7" id="KW-0012">Acyltransferase</keyword>
<dbReference type="SUPFAM" id="SSF69593">
    <property type="entry name" value="Glycerol-3-phosphate (1)-acyltransferase"/>
    <property type="match status" value="1"/>
</dbReference>
<dbReference type="Proteomes" id="UP001556098">
    <property type="component" value="Unassembled WGS sequence"/>
</dbReference>
<dbReference type="InterPro" id="IPR002123">
    <property type="entry name" value="Plipid/glycerol_acylTrfase"/>
</dbReference>
<organism evidence="7 8">
    <name type="scientific">Sulfitobacter sediminis</name>
    <dbReference type="NCBI Taxonomy" id="3234186"/>
    <lineage>
        <taxon>Bacteria</taxon>
        <taxon>Pseudomonadati</taxon>
        <taxon>Pseudomonadota</taxon>
        <taxon>Alphaproteobacteria</taxon>
        <taxon>Rhodobacterales</taxon>
        <taxon>Roseobacteraceae</taxon>
        <taxon>Sulfitobacter</taxon>
    </lineage>
</organism>
<comment type="caution">
    <text evidence="7">The sequence shown here is derived from an EMBL/GenBank/DDBJ whole genome shotgun (WGS) entry which is preliminary data.</text>
</comment>
<dbReference type="CDD" id="cd07989">
    <property type="entry name" value="LPLAT_AGPAT-like"/>
    <property type="match status" value="1"/>
</dbReference>
<reference evidence="7 8" key="1">
    <citation type="submission" date="2024-07" db="EMBL/GenBank/DDBJ databases">
        <title>Marimonas sp.nov., isolated from tidal-flat sediment.</title>
        <authorList>
            <person name="Jayan J.N."/>
            <person name="Lee S.S."/>
        </authorList>
    </citation>
    <scope>NUCLEOTIDE SEQUENCE [LARGE SCALE GENOMIC DNA]</scope>
    <source>
        <strain evidence="7 8">MJW-29</strain>
    </source>
</reference>
<keyword evidence="8" id="KW-1185">Reference proteome</keyword>
<dbReference type="EMBL" id="JBFNXX010000069">
    <property type="protein sequence ID" value="MEW9922488.1"/>
    <property type="molecule type" value="Genomic_DNA"/>
</dbReference>
<name>A0ABV3RV94_9RHOB</name>
<gene>
    <name evidence="7" type="ORF">AB2B41_23070</name>
</gene>
<protein>
    <submittedName>
        <fullName evidence="7">Lysophospholipid acyltransferase family protein</fullName>
    </submittedName>
</protein>
<evidence type="ECO:0000313" key="7">
    <source>
        <dbReference type="EMBL" id="MEW9922488.1"/>
    </source>
</evidence>
<evidence type="ECO:0000256" key="2">
    <source>
        <dbReference type="ARBA" id="ARBA00022516"/>
    </source>
</evidence>
<feature type="domain" description="Phospholipid/glycerol acyltransferase" evidence="6">
    <location>
        <begin position="72"/>
        <end position="196"/>
    </location>
</feature>
<evidence type="ECO:0000256" key="4">
    <source>
        <dbReference type="ARBA" id="ARBA00023098"/>
    </source>
</evidence>
<proteinExistence type="predicted"/>
<keyword evidence="4" id="KW-0443">Lipid metabolism</keyword>
<dbReference type="GO" id="GO:0016746">
    <property type="term" value="F:acyltransferase activity"/>
    <property type="evidence" value="ECO:0007669"/>
    <property type="project" value="UniProtKB-KW"/>
</dbReference>
<evidence type="ECO:0000256" key="3">
    <source>
        <dbReference type="ARBA" id="ARBA00022679"/>
    </source>
</evidence>
<evidence type="ECO:0000259" key="6">
    <source>
        <dbReference type="Pfam" id="PF01553"/>
    </source>
</evidence>
<keyword evidence="3" id="KW-0808">Transferase</keyword>